<proteinExistence type="predicted"/>
<dbReference type="EMBL" id="JBHUKQ010000017">
    <property type="protein sequence ID" value="MFD2485699.1"/>
    <property type="molecule type" value="Genomic_DNA"/>
</dbReference>
<protein>
    <recommendedName>
        <fullName evidence="3">DNA-binding protein</fullName>
    </recommendedName>
</protein>
<comment type="caution">
    <text evidence="1">The sequence shown here is derived from an EMBL/GenBank/DDBJ whole genome shotgun (WGS) entry which is preliminary data.</text>
</comment>
<gene>
    <name evidence="1" type="ORF">ACFSUT_35870</name>
</gene>
<evidence type="ECO:0008006" key="3">
    <source>
        <dbReference type="Google" id="ProtNLM"/>
    </source>
</evidence>
<sequence>MGAGPVLTLQDVADLARVRRPVVSMWRRRPMARGVHLPFPDPVEVVGGVERFSRDEIVVWLERTGRGNNPDAGLDAPALSVPEAVSLEELVVWLCLASLTGDELAATTTEQRTDRARDVDPGDRMLLREVASARAVPATLQFVDGLLDASYGPGEALDRLHRSRAGRGSRDLTSDAVDLVRTVAQACALHLDPEGVPLVHAGSATSATLALAPSFTQLIVPGDTPDVRGMRRRAAIRGVETVERAATPRARFLSAVGETVDSALELVDEVVLDLDEAELAVIVGPAAALCDELHGTQEQCRARTLRAEGLAVALRLPRGMWREAHRQALGLWVCAPGGFTQRPLVADLAAFDSAERDLDDLASDVTAALARVRGRAFRYLRPHDLPAILSSRATVVPAGARAIRLATADTGRHTAAINAATLVTSEPIRPFDVLAESAPGTMLLRRRSLGELSDQGHLRLLRGSRIRSDHTDPAGSVPVLSATAPHGLLRLDPFDATQQYPRAARTNAGDVVFTDRPHPVAIVDDTGGALVAAPSKILRISPKAGIGPRAVAAIINRLPRAPSEWKTWSVPILGTADVDRLEEVLAAADAHEATLRRHLDETRNLVTAMIDGVAAGAVTLATRTTE</sequence>
<keyword evidence="2" id="KW-1185">Reference proteome</keyword>
<accession>A0ABW5I938</accession>
<dbReference type="RefSeq" id="WP_344269477.1">
    <property type="nucleotide sequence ID" value="NZ_BAAAHV010000007.1"/>
</dbReference>
<evidence type="ECO:0000313" key="1">
    <source>
        <dbReference type="EMBL" id="MFD2485699.1"/>
    </source>
</evidence>
<reference evidence="2" key="1">
    <citation type="journal article" date="2019" name="Int. J. Syst. Evol. Microbiol.">
        <title>The Global Catalogue of Microorganisms (GCM) 10K type strain sequencing project: providing services to taxonomists for standard genome sequencing and annotation.</title>
        <authorList>
            <consortium name="The Broad Institute Genomics Platform"/>
            <consortium name="The Broad Institute Genome Sequencing Center for Infectious Disease"/>
            <person name="Wu L."/>
            <person name="Ma J."/>
        </authorList>
    </citation>
    <scope>NUCLEOTIDE SEQUENCE [LARGE SCALE GENOMIC DNA]</scope>
    <source>
        <strain evidence="2">CGMCC 4.7638</strain>
    </source>
</reference>
<evidence type="ECO:0000313" key="2">
    <source>
        <dbReference type="Proteomes" id="UP001597542"/>
    </source>
</evidence>
<organism evidence="1 2">
    <name type="scientific">Amycolatopsis albidoflavus</name>
    <dbReference type="NCBI Taxonomy" id="102226"/>
    <lineage>
        <taxon>Bacteria</taxon>
        <taxon>Bacillati</taxon>
        <taxon>Actinomycetota</taxon>
        <taxon>Actinomycetes</taxon>
        <taxon>Pseudonocardiales</taxon>
        <taxon>Pseudonocardiaceae</taxon>
        <taxon>Amycolatopsis</taxon>
    </lineage>
</organism>
<dbReference type="Proteomes" id="UP001597542">
    <property type="component" value="Unassembled WGS sequence"/>
</dbReference>
<name>A0ABW5I938_9PSEU</name>